<evidence type="ECO:0000313" key="6">
    <source>
        <dbReference type="EMBL" id="HDQ99792.1"/>
    </source>
</evidence>
<dbReference type="CDD" id="cd00609">
    <property type="entry name" value="AAT_like"/>
    <property type="match status" value="1"/>
</dbReference>
<comment type="cofactor">
    <cofactor evidence="1 4">
        <name>pyridoxal 5'-phosphate</name>
        <dbReference type="ChEBI" id="CHEBI:597326"/>
    </cofactor>
</comment>
<evidence type="ECO:0000256" key="2">
    <source>
        <dbReference type="ARBA" id="ARBA00022576"/>
    </source>
</evidence>
<evidence type="ECO:0000256" key="4">
    <source>
        <dbReference type="RuleBase" id="RU000481"/>
    </source>
</evidence>
<protein>
    <recommendedName>
        <fullName evidence="4">Aminotransferase</fullName>
        <ecNumber evidence="4">2.6.1.-</ecNumber>
    </recommendedName>
</protein>
<dbReference type="InterPro" id="IPR050881">
    <property type="entry name" value="LL-DAP_aminotransferase"/>
</dbReference>
<dbReference type="PANTHER" id="PTHR42832">
    <property type="entry name" value="AMINO ACID AMINOTRANSFERASE"/>
    <property type="match status" value="1"/>
</dbReference>
<dbReference type="PROSITE" id="PS00105">
    <property type="entry name" value="AA_TRANSFER_CLASS_1"/>
    <property type="match status" value="1"/>
</dbReference>
<dbReference type="InterPro" id="IPR015422">
    <property type="entry name" value="PyrdxlP-dep_Trfase_small"/>
</dbReference>
<sequence length="386" mass="42832">MKDVQARRLGRIPPYLFQELDDLKAKTKGDVIDLGEGSPDLPPPAALMRALERALKRPENHRYPSYAGKLETRQAVADWYRRRFRVRLDPATEVTMLIGSKEGVAHLIRGTCGPGDRVAYGDPAYPVYPNQARLAGATPVPVPLRAENDFLPDLDELENIAPRIKLLCLNYPANPTAAVAGFGFWREVIALARKYDFCVVNDCVYSELSFGAKPPSILQVPGAKEHCLEFHSLSKTFSIAGWRIGVAVGNPALVKALLRIKQNTDSGPFGAIQDAAAWALRHGDAAAEAIRARYRRRRDAFCAGLARHGWPVPVPEATFYVWTEIPRGKDDYAFTLDLLRNCRVVAAPGSGFGRAGRGYVRFALVQDEKRLRKAADRIGRWVSECR</sequence>
<dbReference type="Gene3D" id="3.40.640.10">
    <property type="entry name" value="Type I PLP-dependent aspartate aminotransferase-like (Major domain)"/>
    <property type="match status" value="1"/>
</dbReference>
<dbReference type="Pfam" id="PF00155">
    <property type="entry name" value="Aminotran_1_2"/>
    <property type="match status" value="1"/>
</dbReference>
<dbReference type="EC" id="2.6.1.-" evidence="4"/>
<dbReference type="Proteomes" id="UP000885672">
    <property type="component" value="Unassembled WGS sequence"/>
</dbReference>
<dbReference type="InterPro" id="IPR004839">
    <property type="entry name" value="Aminotransferase_I/II_large"/>
</dbReference>
<accession>A0A7V0T5Z5</accession>
<comment type="similarity">
    <text evidence="4">Belongs to the class-I pyridoxal-phosphate-dependent aminotransferase family.</text>
</comment>
<organism evidence="6">
    <name type="scientific">candidate division WOR-3 bacterium</name>
    <dbReference type="NCBI Taxonomy" id="2052148"/>
    <lineage>
        <taxon>Bacteria</taxon>
        <taxon>Bacteria division WOR-3</taxon>
    </lineage>
</organism>
<proteinExistence type="inferred from homology"/>
<dbReference type="AlphaFoldDB" id="A0A7V0T5Z5"/>
<dbReference type="Gene3D" id="3.90.1150.10">
    <property type="entry name" value="Aspartate Aminotransferase, domain 1"/>
    <property type="match status" value="1"/>
</dbReference>
<evidence type="ECO:0000256" key="1">
    <source>
        <dbReference type="ARBA" id="ARBA00001933"/>
    </source>
</evidence>
<comment type="caution">
    <text evidence="6">The sequence shown here is derived from an EMBL/GenBank/DDBJ whole genome shotgun (WGS) entry which is preliminary data.</text>
</comment>
<keyword evidence="2 4" id="KW-0032">Aminotransferase</keyword>
<dbReference type="EMBL" id="DSBX01000219">
    <property type="protein sequence ID" value="HDQ99792.1"/>
    <property type="molecule type" value="Genomic_DNA"/>
</dbReference>
<evidence type="ECO:0000259" key="5">
    <source>
        <dbReference type="Pfam" id="PF00155"/>
    </source>
</evidence>
<dbReference type="InterPro" id="IPR015424">
    <property type="entry name" value="PyrdxlP-dep_Trfase"/>
</dbReference>
<dbReference type="GO" id="GO:0008483">
    <property type="term" value="F:transaminase activity"/>
    <property type="evidence" value="ECO:0007669"/>
    <property type="project" value="UniProtKB-KW"/>
</dbReference>
<keyword evidence="3 4" id="KW-0808">Transferase</keyword>
<name>A0A7V0T5Z5_UNCW3</name>
<dbReference type="PANTHER" id="PTHR42832:SF3">
    <property type="entry name" value="L-GLUTAMINE--4-(METHYLSULFANYL)-2-OXOBUTANOATE AMINOTRANSFERASE"/>
    <property type="match status" value="1"/>
</dbReference>
<reference evidence="6" key="1">
    <citation type="journal article" date="2020" name="mSystems">
        <title>Genome- and Community-Level Interaction Insights into Carbon Utilization and Element Cycling Functions of Hydrothermarchaeota in Hydrothermal Sediment.</title>
        <authorList>
            <person name="Zhou Z."/>
            <person name="Liu Y."/>
            <person name="Xu W."/>
            <person name="Pan J."/>
            <person name="Luo Z.H."/>
            <person name="Li M."/>
        </authorList>
    </citation>
    <scope>NUCLEOTIDE SEQUENCE [LARGE SCALE GENOMIC DNA]</scope>
    <source>
        <strain evidence="6">SpSt-1182</strain>
    </source>
</reference>
<dbReference type="GO" id="GO:0030170">
    <property type="term" value="F:pyridoxal phosphate binding"/>
    <property type="evidence" value="ECO:0007669"/>
    <property type="project" value="InterPro"/>
</dbReference>
<feature type="domain" description="Aminotransferase class I/classII large" evidence="5">
    <location>
        <begin position="30"/>
        <end position="378"/>
    </location>
</feature>
<dbReference type="InterPro" id="IPR004838">
    <property type="entry name" value="NHTrfase_class1_PyrdxlP-BS"/>
</dbReference>
<evidence type="ECO:0000256" key="3">
    <source>
        <dbReference type="ARBA" id="ARBA00022679"/>
    </source>
</evidence>
<dbReference type="SUPFAM" id="SSF53383">
    <property type="entry name" value="PLP-dependent transferases"/>
    <property type="match status" value="1"/>
</dbReference>
<gene>
    <name evidence="6" type="ORF">ENN51_05870</name>
</gene>
<dbReference type="InterPro" id="IPR015421">
    <property type="entry name" value="PyrdxlP-dep_Trfase_major"/>
</dbReference>